<dbReference type="GO" id="GO:0042742">
    <property type="term" value="P:defense response to bacterium"/>
    <property type="evidence" value="ECO:0007669"/>
    <property type="project" value="UniProtKB-KW"/>
</dbReference>
<dbReference type="GO" id="GO:0003796">
    <property type="term" value="F:lysozyme activity"/>
    <property type="evidence" value="ECO:0007669"/>
    <property type="project" value="UniProtKB-EC"/>
</dbReference>
<keyword evidence="3" id="KW-0326">Glycosidase</keyword>
<organism evidence="4 5">
    <name type="scientific">Pseudoalteromonas rubra</name>
    <dbReference type="NCBI Taxonomy" id="43658"/>
    <lineage>
        <taxon>Bacteria</taxon>
        <taxon>Pseudomonadati</taxon>
        <taxon>Pseudomonadota</taxon>
        <taxon>Gammaproteobacteria</taxon>
        <taxon>Alteromonadales</taxon>
        <taxon>Pseudoalteromonadaceae</taxon>
        <taxon>Pseudoalteromonas</taxon>
    </lineage>
</organism>
<evidence type="ECO:0000256" key="1">
    <source>
        <dbReference type="ARBA" id="ARBA00022529"/>
    </source>
</evidence>
<evidence type="ECO:0000313" key="4">
    <source>
        <dbReference type="EMBL" id="QPB85011.1"/>
    </source>
</evidence>
<dbReference type="InterPro" id="IPR002196">
    <property type="entry name" value="Glyco_hydro_24"/>
</dbReference>
<keyword evidence="1 3" id="KW-0929">Antimicrobial</keyword>
<dbReference type="GO" id="GO:0031640">
    <property type="term" value="P:killing of cells of another organism"/>
    <property type="evidence" value="ECO:0007669"/>
    <property type="project" value="UniProtKB-KW"/>
</dbReference>
<dbReference type="EMBL" id="CP045429">
    <property type="protein sequence ID" value="QPB85011.1"/>
    <property type="molecule type" value="Genomic_DNA"/>
</dbReference>
<dbReference type="Pfam" id="PF00959">
    <property type="entry name" value="Phage_lysozyme"/>
    <property type="match status" value="1"/>
</dbReference>
<comment type="similarity">
    <text evidence="3">Belongs to the glycosyl hydrolase 24 family.</text>
</comment>
<comment type="catalytic activity">
    <reaction evidence="3">
        <text>Hydrolysis of (1-&gt;4)-beta-linkages between N-acetylmuramic acid and N-acetyl-D-glucosamine residues in a peptidoglycan and between N-acetyl-D-glucosamine residues in chitodextrins.</text>
        <dbReference type="EC" id="3.2.1.17"/>
    </reaction>
</comment>
<proteinExistence type="inferred from homology"/>
<dbReference type="SUPFAM" id="SSF53955">
    <property type="entry name" value="Lysozyme-like"/>
    <property type="match status" value="1"/>
</dbReference>
<name>A0A7S8BMW6_9GAMM</name>
<reference evidence="4 5" key="1">
    <citation type="submission" date="2019-10" db="EMBL/GenBank/DDBJ databases">
        <title>Pseudoalteromonas rubra S4059.</title>
        <authorList>
            <person name="Paulsen S."/>
            <person name="Wang X."/>
        </authorList>
    </citation>
    <scope>NUCLEOTIDE SEQUENCE [LARGE SCALE GENOMIC DNA]</scope>
    <source>
        <strain evidence="4 5">S4059</strain>
    </source>
</reference>
<dbReference type="Proteomes" id="UP000305729">
    <property type="component" value="Chromosome 1"/>
</dbReference>
<dbReference type="EC" id="3.2.1.17" evidence="3"/>
<protein>
    <recommendedName>
        <fullName evidence="3">Lysozyme</fullName>
        <ecNumber evidence="3">3.2.1.17</ecNumber>
    </recommendedName>
</protein>
<dbReference type="AlphaFoldDB" id="A0A7S8BMW6"/>
<accession>A0A7S8BMW6</accession>
<keyword evidence="2 3" id="KW-0081">Bacteriolytic enzyme</keyword>
<evidence type="ECO:0000256" key="3">
    <source>
        <dbReference type="RuleBase" id="RU003788"/>
    </source>
</evidence>
<dbReference type="RefSeq" id="WP_138538108.1">
    <property type="nucleotide sequence ID" value="NZ_CP045429.1"/>
</dbReference>
<dbReference type="GO" id="GO:0009253">
    <property type="term" value="P:peptidoglycan catabolic process"/>
    <property type="evidence" value="ECO:0007669"/>
    <property type="project" value="InterPro"/>
</dbReference>
<dbReference type="Gene3D" id="1.10.530.40">
    <property type="match status" value="1"/>
</dbReference>
<evidence type="ECO:0000256" key="2">
    <source>
        <dbReference type="ARBA" id="ARBA00022638"/>
    </source>
</evidence>
<dbReference type="InterPro" id="IPR023347">
    <property type="entry name" value="Lysozyme_dom_sf"/>
</dbReference>
<gene>
    <name evidence="4" type="ORF">CWC22_019275</name>
</gene>
<keyword evidence="3" id="KW-0378">Hydrolase</keyword>
<evidence type="ECO:0000313" key="5">
    <source>
        <dbReference type="Proteomes" id="UP000305729"/>
    </source>
</evidence>
<dbReference type="InterPro" id="IPR023346">
    <property type="entry name" value="Lysozyme-like_dom_sf"/>
</dbReference>
<dbReference type="GO" id="GO:0016998">
    <property type="term" value="P:cell wall macromolecule catabolic process"/>
    <property type="evidence" value="ECO:0007669"/>
    <property type="project" value="InterPro"/>
</dbReference>
<sequence>MLKRLLSKHRTSSPAVRHICHFEGVIDHLYLDTRSNPTIGVGFHVTCQDAFTRLSLRDKRTNKPASRAQKQQEYNTLKRLPAGKTARWYAQHCTLHLPHSESMRLLEQQIAAFEHELARLINPQNGYIRAYQQLPNSVQLALLDLAYNLGTPNLSSRWPKLLAALKREDWRQAADECARKHVSKARNQATRQLFIQAASGDNLIARLFRRLWSKLCRS</sequence>